<organism evidence="3 4">
    <name type="scientific">Plantimonas leprariae</name>
    <dbReference type="NCBI Taxonomy" id="2615207"/>
    <lineage>
        <taxon>Bacteria</taxon>
        <taxon>Pseudomonadati</taxon>
        <taxon>Pseudomonadota</taxon>
        <taxon>Alphaproteobacteria</taxon>
        <taxon>Hyphomicrobiales</taxon>
        <taxon>Aurantimonadaceae</taxon>
        <taxon>Plantimonas</taxon>
    </lineage>
</organism>
<name>A0A7V7PP78_9HYPH</name>
<sequence>MVFRSAAFAVALVVLPAAALAQSAPPSPPPPPREIVVSGSGEASAAPDLATASFQVVRNAKTAREALTENNKAMTAVIAGLKELGIEGRDLQTSGFGISPQYRYDNDNDGRQDPPELVGYEARNGVSVRIRDMGKIGEILDRAISLGVNSGGDIGFTIDDLAKLRIEAKRKAVQDATETATALAEAAGVKLGRVIRLEASEGFSPPPVPMPMARKAMAMDAAPVVPVEGGESSVQANVTMVFAIEP</sequence>
<keyword evidence="4" id="KW-1185">Reference proteome</keyword>
<reference evidence="3 4" key="1">
    <citation type="submission" date="2019-09" db="EMBL/GenBank/DDBJ databases">
        <title>YIM 132180 draft genome.</title>
        <authorList>
            <person name="Zhang K."/>
        </authorList>
    </citation>
    <scope>NUCLEOTIDE SEQUENCE [LARGE SCALE GENOMIC DNA]</scope>
    <source>
        <strain evidence="3 4">YIM 132180</strain>
    </source>
</reference>
<accession>A0A7V7PP78</accession>
<feature type="chain" id="PRO_5030974828" evidence="2">
    <location>
        <begin position="22"/>
        <end position="246"/>
    </location>
</feature>
<evidence type="ECO:0000256" key="1">
    <source>
        <dbReference type="SAM" id="MobiDB-lite"/>
    </source>
</evidence>
<evidence type="ECO:0000256" key="2">
    <source>
        <dbReference type="SAM" id="SignalP"/>
    </source>
</evidence>
<gene>
    <name evidence="3" type="ORF">F6X38_11030</name>
</gene>
<comment type="caution">
    <text evidence="3">The sequence shown here is derived from an EMBL/GenBank/DDBJ whole genome shotgun (WGS) entry which is preliminary data.</text>
</comment>
<dbReference type="RefSeq" id="WP_150969877.1">
    <property type="nucleotide sequence ID" value="NZ_VZDO01000008.1"/>
</dbReference>
<feature type="region of interest" description="Disordered" evidence="1">
    <location>
        <begin position="21"/>
        <end position="42"/>
    </location>
</feature>
<protein>
    <submittedName>
        <fullName evidence="3">SIMPL domain-containing protein</fullName>
    </submittedName>
</protein>
<dbReference type="EMBL" id="VZDO01000008">
    <property type="protein sequence ID" value="KAB0679756.1"/>
    <property type="molecule type" value="Genomic_DNA"/>
</dbReference>
<feature type="signal peptide" evidence="2">
    <location>
        <begin position="1"/>
        <end position="21"/>
    </location>
</feature>
<dbReference type="Pfam" id="PF04402">
    <property type="entry name" value="SIMPL"/>
    <property type="match status" value="1"/>
</dbReference>
<dbReference type="PANTHER" id="PTHR34387:SF2">
    <property type="entry name" value="SLR1258 PROTEIN"/>
    <property type="match status" value="1"/>
</dbReference>
<dbReference type="Proteomes" id="UP000432089">
    <property type="component" value="Unassembled WGS sequence"/>
</dbReference>
<dbReference type="Gene3D" id="3.30.110.170">
    <property type="entry name" value="Protein of unknown function (DUF541), domain 1"/>
    <property type="match status" value="1"/>
</dbReference>
<dbReference type="InterPro" id="IPR007497">
    <property type="entry name" value="SIMPL/DUF541"/>
</dbReference>
<keyword evidence="2" id="KW-0732">Signal</keyword>
<proteinExistence type="predicted"/>
<evidence type="ECO:0000313" key="4">
    <source>
        <dbReference type="Proteomes" id="UP000432089"/>
    </source>
</evidence>
<dbReference type="InterPro" id="IPR052022">
    <property type="entry name" value="26kDa_periplasmic_antigen"/>
</dbReference>
<dbReference type="PANTHER" id="PTHR34387">
    <property type="entry name" value="SLR1258 PROTEIN"/>
    <property type="match status" value="1"/>
</dbReference>
<dbReference type="AlphaFoldDB" id="A0A7V7PP78"/>
<dbReference type="GO" id="GO:0006974">
    <property type="term" value="P:DNA damage response"/>
    <property type="evidence" value="ECO:0007669"/>
    <property type="project" value="TreeGrafter"/>
</dbReference>
<dbReference type="Gene3D" id="3.30.70.2970">
    <property type="entry name" value="Protein of unknown function (DUF541), domain 2"/>
    <property type="match status" value="1"/>
</dbReference>
<evidence type="ECO:0000313" key="3">
    <source>
        <dbReference type="EMBL" id="KAB0679756.1"/>
    </source>
</evidence>